<comment type="similarity">
    <text evidence="1">Belongs to the ABC transporter superfamily.</text>
</comment>
<keyword evidence="3" id="KW-0547">Nucleotide-binding</keyword>
<name>A0ABV7JJS4_9SPHI</name>
<evidence type="ECO:0000313" key="6">
    <source>
        <dbReference type="EMBL" id="MFC3196326.1"/>
    </source>
</evidence>
<dbReference type="Proteomes" id="UP001595526">
    <property type="component" value="Unassembled WGS sequence"/>
</dbReference>
<protein>
    <submittedName>
        <fullName evidence="6">ATP-binding cassette domain-containing protein</fullName>
    </submittedName>
</protein>
<dbReference type="CDD" id="cd03230">
    <property type="entry name" value="ABC_DR_subfamily_A"/>
    <property type="match status" value="1"/>
</dbReference>
<proteinExistence type="inferred from homology"/>
<keyword evidence="2" id="KW-0813">Transport</keyword>
<evidence type="ECO:0000256" key="1">
    <source>
        <dbReference type="ARBA" id="ARBA00005417"/>
    </source>
</evidence>
<dbReference type="InterPro" id="IPR003439">
    <property type="entry name" value="ABC_transporter-like_ATP-bd"/>
</dbReference>
<dbReference type="PROSITE" id="PS50893">
    <property type="entry name" value="ABC_TRANSPORTER_2"/>
    <property type="match status" value="1"/>
</dbReference>
<dbReference type="Gene3D" id="3.40.50.300">
    <property type="entry name" value="P-loop containing nucleotide triphosphate hydrolases"/>
    <property type="match status" value="1"/>
</dbReference>
<keyword evidence="4 6" id="KW-0067">ATP-binding</keyword>
<dbReference type="GO" id="GO:0005524">
    <property type="term" value="F:ATP binding"/>
    <property type="evidence" value="ECO:0007669"/>
    <property type="project" value="UniProtKB-KW"/>
</dbReference>
<evidence type="ECO:0000259" key="5">
    <source>
        <dbReference type="PROSITE" id="PS50893"/>
    </source>
</evidence>
<evidence type="ECO:0000256" key="2">
    <source>
        <dbReference type="ARBA" id="ARBA00022448"/>
    </source>
</evidence>
<reference evidence="7" key="1">
    <citation type="journal article" date="2019" name="Int. J. Syst. Evol. Microbiol.">
        <title>The Global Catalogue of Microorganisms (GCM) 10K type strain sequencing project: providing services to taxonomists for standard genome sequencing and annotation.</title>
        <authorList>
            <consortium name="The Broad Institute Genomics Platform"/>
            <consortium name="The Broad Institute Genome Sequencing Center for Infectious Disease"/>
            <person name="Wu L."/>
            <person name="Ma J."/>
        </authorList>
    </citation>
    <scope>NUCLEOTIDE SEQUENCE [LARGE SCALE GENOMIC DNA]</scope>
    <source>
        <strain evidence="7">KCTC 52416</strain>
    </source>
</reference>
<dbReference type="InterPro" id="IPR003593">
    <property type="entry name" value="AAA+_ATPase"/>
</dbReference>
<dbReference type="RefSeq" id="WP_379018929.1">
    <property type="nucleotide sequence ID" value="NZ_JBHRTA010000004.1"/>
</dbReference>
<dbReference type="SMART" id="SM00382">
    <property type="entry name" value="AAA"/>
    <property type="match status" value="1"/>
</dbReference>
<dbReference type="SUPFAM" id="SSF52540">
    <property type="entry name" value="P-loop containing nucleoside triphosphate hydrolases"/>
    <property type="match status" value="1"/>
</dbReference>
<dbReference type="PANTHER" id="PTHR43335:SF4">
    <property type="entry name" value="ABC TRANSPORTER, ATP-BINDING PROTEIN"/>
    <property type="match status" value="1"/>
</dbReference>
<organism evidence="6 7">
    <name type="scientific">Parapedobacter deserti</name>
    <dbReference type="NCBI Taxonomy" id="1912957"/>
    <lineage>
        <taxon>Bacteria</taxon>
        <taxon>Pseudomonadati</taxon>
        <taxon>Bacteroidota</taxon>
        <taxon>Sphingobacteriia</taxon>
        <taxon>Sphingobacteriales</taxon>
        <taxon>Sphingobacteriaceae</taxon>
        <taxon>Parapedobacter</taxon>
    </lineage>
</organism>
<dbReference type="Pfam" id="PF00005">
    <property type="entry name" value="ABC_tran"/>
    <property type="match status" value="1"/>
</dbReference>
<gene>
    <name evidence="6" type="ORF">ACFOET_01740</name>
</gene>
<dbReference type="InterPro" id="IPR027417">
    <property type="entry name" value="P-loop_NTPase"/>
</dbReference>
<accession>A0ABV7JJS4</accession>
<keyword evidence="7" id="KW-1185">Reference proteome</keyword>
<sequence>MSIEVNQLYKSYGAQPALNGISFTARPGRVLGFLGPNGAGKSTTMKILSGSIPPTSGAASLCGVQIQHGGPAMRRHLGYLPENNPLYAGLYVREALAFLADIHRIPNRQARIADVIDMTGLAPMQHRKINQLSKGYRQRVGLAQAILHDPDVLILDEPTSGLDPNQLQDMRSLIKQLGRQKTVLLSTHIMQEVEAICDDVVIIHQGKIIAAFPFAELGSRYPDKGLEALFIRLTVNK</sequence>
<dbReference type="PANTHER" id="PTHR43335">
    <property type="entry name" value="ABC TRANSPORTER, ATP-BINDING PROTEIN"/>
    <property type="match status" value="1"/>
</dbReference>
<comment type="caution">
    <text evidence="6">The sequence shown here is derived from an EMBL/GenBank/DDBJ whole genome shotgun (WGS) entry which is preliminary data.</text>
</comment>
<evidence type="ECO:0000313" key="7">
    <source>
        <dbReference type="Proteomes" id="UP001595526"/>
    </source>
</evidence>
<evidence type="ECO:0000256" key="4">
    <source>
        <dbReference type="ARBA" id="ARBA00022840"/>
    </source>
</evidence>
<dbReference type="EMBL" id="JBHRTA010000004">
    <property type="protein sequence ID" value="MFC3196326.1"/>
    <property type="molecule type" value="Genomic_DNA"/>
</dbReference>
<evidence type="ECO:0000256" key="3">
    <source>
        <dbReference type="ARBA" id="ARBA00022741"/>
    </source>
</evidence>
<feature type="domain" description="ABC transporter" evidence="5">
    <location>
        <begin position="3"/>
        <end position="230"/>
    </location>
</feature>